<evidence type="ECO:0000313" key="9">
    <source>
        <dbReference type="EMBL" id="NRF65477.1"/>
    </source>
</evidence>
<feature type="transmembrane region" description="Helical" evidence="7">
    <location>
        <begin position="221"/>
        <end position="242"/>
    </location>
</feature>
<dbReference type="PROSITE" id="PS50928">
    <property type="entry name" value="ABC_TM1"/>
    <property type="match status" value="1"/>
</dbReference>
<dbReference type="InterPro" id="IPR035906">
    <property type="entry name" value="MetI-like_sf"/>
</dbReference>
<accession>A0ABX2ECG1</accession>
<dbReference type="Proteomes" id="UP000737171">
    <property type="component" value="Unassembled WGS sequence"/>
</dbReference>
<dbReference type="Gene3D" id="1.10.3720.10">
    <property type="entry name" value="MetI-like"/>
    <property type="match status" value="1"/>
</dbReference>
<evidence type="ECO:0000256" key="5">
    <source>
        <dbReference type="ARBA" id="ARBA00022989"/>
    </source>
</evidence>
<evidence type="ECO:0000313" key="10">
    <source>
        <dbReference type="Proteomes" id="UP000737171"/>
    </source>
</evidence>
<feature type="domain" description="ABC transmembrane type-1" evidence="8">
    <location>
        <begin position="82"/>
        <end position="265"/>
    </location>
</feature>
<evidence type="ECO:0000256" key="6">
    <source>
        <dbReference type="ARBA" id="ARBA00023136"/>
    </source>
</evidence>
<dbReference type="EMBL" id="JABRWJ010000001">
    <property type="protein sequence ID" value="NRF65477.1"/>
    <property type="molecule type" value="Genomic_DNA"/>
</dbReference>
<dbReference type="Pfam" id="PF00528">
    <property type="entry name" value="BPD_transp_1"/>
    <property type="match status" value="1"/>
</dbReference>
<comment type="caution">
    <text evidence="9">The sequence shown here is derived from an EMBL/GenBank/DDBJ whole genome shotgun (WGS) entry which is preliminary data.</text>
</comment>
<reference evidence="9 10" key="1">
    <citation type="submission" date="2020-05" db="EMBL/GenBank/DDBJ databases">
        <title>Aquincola sp. isolate from soil.</title>
        <authorList>
            <person name="Han J."/>
            <person name="Kim D.-U."/>
        </authorList>
    </citation>
    <scope>NUCLEOTIDE SEQUENCE [LARGE SCALE GENOMIC DNA]</scope>
    <source>
        <strain evidence="9 10">S2</strain>
    </source>
</reference>
<dbReference type="NCBIfam" id="TIGR01097">
    <property type="entry name" value="PhnE"/>
    <property type="match status" value="1"/>
</dbReference>
<gene>
    <name evidence="9" type="primary">phnE</name>
    <name evidence="9" type="ORF">HLB44_00620</name>
</gene>
<keyword evidence="6 7" id="KW-0472">Membrane</keyword>
<sequence length="273" mass="29928">MSEAALPPHTLGAPQWQRHTPAQRWLRWTVWFVIVLAAALSLRHIEIVPEFLADAPAQMGDLVQRMWPPDWRHYPKGIHDALVETLHIATLGTLLSLLLAVPFGLMVAPNLTRHRGLNFFARLVLVSSRSVNSLVWALLFVAVFGPGALAGALAIGFRSIGFVGKLLGEAIEQSPRGPIEALEAAGAGWCARIGYGYWPQLKPAFWSIVLLRWDINVRESAVLGLVGAGGIGMVLDTAMNLFQWDRVAAVLLAIFTVVVMAEVVVTQVRQRVL</sequence>
<keyword evidence="10" id="KW-1185">Reference proteome</keyword>
<comment type="similarity">
    <text evidence="7">Belongs to the binding-protein-dependent transport system permease family.</text>
</comment>
<keyword evidence="5 7" id="KW-1133">Transmembrane helix</keyword>
<evidence type="ECO:0000256" key="7">
    <source>
        <dbReference type="RuleBase" id="RU363032"/>
    </source>
</evidence>
<dbReference type="InterPro" id="IPR005769">
    <property type="entry name" value="PhnE/PtxC"/>
</dbReference>
<evidence type="ECO:0000259" key="8">
    <source>
        <dbReference type="PROSITE" id="PS50928"/>
    </source>
</evidence>
<evidence type="ECO:0000256" key="1">
    <source>
        <dbReference type="ARBA" id="ARBA00004651"/>
    </source>
</evidence>
<evidence type="ECO:0000256" key="3">
    <source>
        <dbReference type="ARBA" id="ARBA00022475"/>
    </source>
</evidence>
<comment type="subcellular location">
    <subcellularLocation>
        <location evidence="1 7">Cell membrane</location>
        <topology evidence="1 7">Multi-pass membrane protein</topology>
    </subcellularLocation>
</comment>
<feature type="transmembrane region" description="Helical" evidence="7">
    <location>
        <begin position="134"/>
        <end position="157"/>
    </location>
</feature>
<name>A0ABX2ECG1_9BURK</name>
<dbReference type="PANTHER" id="PTHR30043">
    <property type="entry name" value="PHOSPHONATES TRANSPORT SYSTEM PERMEASE PROTEIN"/>
    <property type="match status" value="1"/>
</dbReference>
<organism evidence="9 10">
    <name type="scientific">Pseudaquabacterium terrae</name>
    <dbReference type="NCBI Taxonomy" id="2732868"/>
    <lineage>
        <taxon>Bacteria</taxon>
        <taxon>Pseudomonadati</taxon>
        <taxon>Pseudomonadota</taxon>
        <taxon>Betaproteobacteria</taxon>
        <taxon>Burkholderiales</taxon>
        <taxon>Sphaerotilaceae</taxon>
        <taxon>Pseudaquabacterium</taxon>
    </lineage>
</organism>
<dbReference type="RefSeq" id="WP_173119559.1">
    <property type="nucleotide sequence ID" value="NZ_JABRWJ010000001.1"/>
</dbReference>
<feature type="transmembrane region" description="Helical" evidence="7">
    <location>
        <begin position="248"/>
        <end position="268"/>
    </location>
</feature>
<proteinExistence type="inferred from homology"/>
<dbReference type="SUPFAM" id="SSF161098">
    <property type="entry name" value="MetI-like"/>
    <property type="match status" value="1"/>
</dbReference>
<dbReference type="CDD" id="cd06261">
    <property type="entry name" value="TM_PBP2"/>
    <property type="match status" value="1"/>
</dbReference>
<evidence type="ECO:0000256" key="4">
    <source>
        <dbReference type="ARBA" id="ARBA00022692"/>
    </source>
</evidence>
<keyword evidence="4 7" id="KW-0812">Transmembrane</keyword>
<dbReference type="PANTHER" id="PTHR30043:SF1">
    <property type="entry name" value="ABC TRANSPORT SYSTEM PERMEASE PROTEIN P69"/>
    <property type="match status" value="1"/>
</dbReference>
<feature type="transmembrane region" description="Helical" evidence="7">
    <location>
        <begin position="25"/>
        <end position="42"/>
    </location>
</feature>
<dbReference type="InterPro" id="IPR000515">
    <property type="entry name" value="MetI-like"/>
</dbReference>
<keyword evidence="2 7" id="KW-0813">Transport</keyword>
<evidence type="ECO:0000256" key="2">
    <source>
        <dbReference type="ARBA" id="ARBA00022448"/>
    </source>
</evidence>
<protein>
    <submittedName>
        <fullName evidence="9">Phosphonate ABC transporter, permease protein PhnE</fullName>
    </submittedName>
</protein>
<keyword evidence="3" id="KW-1003">Cell membrane</keyword>
<feature type="transmembrane region" description="Helical" evidence="7">
    <location>
        <begin position="86"/>
        <end position="108"/>
    </location>
</feature>